<name>A0ABW4TIU7_9ACTN</name>
<dbReference type="PROSITE" id="PS50093">
    <property type="entry name" value="PKD"/>
    <property type="match status" value="1"/>
</dbReference>
<comment type="caution">
    <text evidence="2">The sequence shown here is derived from an EMBL/GenBank/DDBJ whole genome shotgun (WGS) entry which is preliminary data.</text>
</comment>
<dbReference type="Pfam" id="PF00801">
    <property type="entry name" value="PKD"/>
    <property type="match status" value="1"/>
</dbReference>
<reference evidence="3" key="1">
    <citation type="journal article" date="2019" name="Int. J. Syst. Evol. Microbiol.">
        <title>The Global Catalogue of Microorganisms (GCM) 10K type strain sequencing project: providing services to taxonomists for standard genome sequencing and annotation.</title>
        <authorList>
            <consortium name="The Broad Institute Genomics Platform"/>
            <consortium name="The Broad Institute Genome Sequencing Center for Infectious Disease"/>
            <person name="Wu L."/>
            <person name="Ma J."/>
        </authorList>
    </citation>
    <scope>NUCLEOTIDE SEQUENCE [LARGE SCALE GENOMIC DNA]</scope>
    <source>
        <strain evidence="3">CGMCC 1.12477</strain>
    </source>
</reference>
<evidence type="ECO:0000313" key="3">
    <source>
        <dbReference type="Proteomes" id="UP001597351"/>
    </source>
</evidence>
<dbReference type="Gene3D" id="2.60.40.10">
    <property type="entry name" value="Immunoglobulins"/>
    <property type="match status" value="1"/>
</dbReference>
<dbReference type="InterPro" id="IPR013783">
    <property type="entry name" value="Ig-like_fold"/>
</dbReference>
<dbReference type="SUPFAM" id="SSF49299">
    <property type="entry name" value="PKD domain"/>
    <property type="match status" value="1"/>
</dbReference>
<dbReference type="InterPro" id="IPR000601">
    <property type="entry name" value="PKD_dom"/>
</dbReference>
<evidence type="ECO:0000313" key="2">
    <source>
        <dbReference type="EMBL" id="MFD1946485.1"/>
    </source>
</evidence>
<evidence type="ECO:0000259" key="1">
    <source>
        <dbReference type="PROSITE" id="PS50093"/>
    </source>
</evidence>
<gene>
    <name evidence="2" type="ORF">ACFSDE_06745</name>
</gene>
<accession>A0ABW4TIU7</accession>
<dbReference type="EMBL" id="JBHUGD010000003">
    <property type="protein sequence ID" value="MFD1946485.1"/>
    <property type="molecule type" value="Genomic_DNA"/>
</dbReference>
<proteinExistence type="predicted"/>
<dbReference type="InterPro" id="IPR035986">
    <property type="entry name" value="PKD_dom_sf"/>
</dbReference>
<dbReference type="Proteomes" id="UP001597351">
    <property type="component" value="Unassembled WGS sequence"/>
</dbReference>
<keyword evidence="3" id="KW-1185">Reference proteome</keyword>
<dbReference type="RefSeq" id="WP_343916680.1">
    <property type="nucleotide sequence ID" value="NZ_BAAAJT010000002.1"/>
</dbReference>
<organism evidence="2 3">
    <name type="scientific">Nocardioides aestuarii</name>
    <dbReference type="NCBI Taxonomy" id="252231"/>
    <lineage>
        <taxon>Bacteria</taxon>
        <taxon>Bacillati</taxon>
        <taxon>Actinomycetota</taxon>
        <taxon>Actinomycetes</taxon>
        <taxon>Propionibacteriales</taxon>
        <taxon>Nocardioidaceae</taxon>
        <taxon>Nocardioides</taxon>
    </lineage>
</organism>
<feature type="domain" description="PKD" evidence="1">
    <location>
        <begin position="57"/>
        <end position="102"/>
    </location>
</feature>
<protein>
    <submittedName>
        <fullName evidence="2">PKD domain-containing protein</fullName>
    </submittedName>
</protein>
<sequence length="145" mass="15786">MVRRAFERLSWPTSELQLQPPDGQTLINFDTNFFTDNTAPTTRSVTLLGQQVEIEATPSGYTWDFGDGASRTTSSPGAAYPDLDVTHEYASEGRVSPSVATTYQGRYRINGGGWQQIPGTLTLPGEPEALRVRSASPRLVGTASY</sequence>